<comment type="caution">
    <text evidence="7">The sequence shown here is derived from an EMBL/GenBank/DDBJ whole genome shotgun (WGS) entry which is preliminary data.</text>
</comment>
<dbReference type="PROSITE" id="PS00409">
    <property type="entry name" value="PROKAR_NTER_METHYL"/>
    <property type="match status" value="1"/>
</dbReference>
<keyword evidence="4 6" id="KW-1133">Transmembrane helix</keyword>
<dbReference type="GO" id="GO:0016020">
    <property type="term" value="C:membrane"/>
    <property type="evidence" value="ECO:0007669"/>
    <property type="project" value="UniProtKB-SubCell"/>
</dbReference>
<evidence type="ECO:0000313" key="8">
    <source>
        <dbReference type="Proteomes" id="UP000321046"/>
    </source>
</evidence>
<dbReference type="OrthoDB" id="9795612at2"/>
<dbReference type="EMBL" id="VOSL01000040">
    <property type="protein sequence ID" value="TXD37408.1"/>
    <property type="molecule type" value="Genomic_DNA"/>
</dbReference>
<organism evidence="7 8">
    <name type="scientific">Lujinxingia vulgaris</name>
    <dbReference type="NCBI Taxonomy" id="2600176"/>
    <lineage>
        <taxon>Bacteria</taxon>
        <taxon>Deltaproteobacteria</taxon>
        <taxon>Bradymonadales</taxon>
        <taxon>Lujinxingiaceae</taxon>
        <taxon>Lujinxingia</taxon>
    </lineage>
</organism>
<dbReference type="InterPro" id="IPR002416">
    <property type="entry name" value="T2SS_protein-GspH"/>
</dbReference>
<protein>
    <submittedName>
        <fullName evidence="7">Prepilin-type N-terminal cleavage/methylation domain-containing protein</fullName>
    </submittedName>
</protein>
<keyword evidence="3 6" id="KW-0812">Transmembrane</keyword>
<feature type="transmembrane region" description="Helical" evidence="6">
    <location>
        <begin position="20"/>
        <end position="39"/>
    </location>
</feature>
<reference evidence="7 8" key="1">
    <citation type="submission" date="2019-08" db="EMBL/GenBank/DDBJ databases">
        <title>Bradymonadales sp. TMQ2.</title>
        <authorList>
            <person name="Liang Q."/>
        </authorList>
    </citation>
    <scope>NUCLEOTIDE SEQUENCE [LARGE SCALE GENOMIC DNA]</scope>
    <source>
        <strain evidence="7 8">TMQ2</strain>
    </source>
</reference>
<dbReference type="PRINTS" id="PR00885">
    <property type="entry name" value="BCTERIALGSPH"/>
</dbReference>
<dbReference type="SUPFAM" id="SSF54523">
    <property type="entry name" value="Pili subunits"/>
    <property type="match status" value="1"/>
</dbReference>
<evidence type="ECO:0000256" key="1">
    <source>
        <dbReference type="ARBA" id="ARBA00004167"/>
    </source>
</evidence>
<accession>A0A5C6XIM6</accession>
<dbReference type="GO" id="GO:0015628">
    <property type="term" value="P:protein secretion by the type II secretion system"/>
    <property type="evidence" value="ECO:0007669"/>
    <property type="project" value="InterPro"/>
</dbReference>
<comment type="subcellular location">
    <subcellularLocation>
        <location evidence="1">Membrane</location>
        <topology evidence="1">Single-pass membrane protein</topology>
    </subcellularLocation>
</comment>
<evidence type="ECO:0000256" key="3">
    <source>
        <dbReference type="ARBA" id="ARBA00022692"/>
    </source>
</evidence>
<evidence type="ECO:0000256" key="6">
    <source>
        <dbReference type="SAM" id="Phobius"/>
    </source>
</evidence>
<gene>
    <name evidence="7" type="ORF">FRC96_08310</name>
</gene>
<name>A0A5C6XIM6_9DELT</name>
<dbReference type="InterPro" id="IPR045584">
    <property type="entry name" value="Pilin-like"/>
</dbReference>
<dbReference type="InterPro" id="IPR012902">
    <property type="entry name" value="N_methyl_site"/>
</dbReference>
<sequence length="228" mass="24541">MREAMPKRTHTRRPRSEQGFTLVELMIVVVIVGMLAALVTPTVSRTIKENSTRGLNRQIVQAFQEARAYAMGRGEVVFVAVERGGGDSGSVQFFRSENRSLTCAEGVVTAPGPGEALIEIDMNATGLEHAILGADPAAEGTLARPLCISPAGRVLDRDGRTLSSDGACPGYNFRFWMANPEQALGAGVSDCPSIGAGEDEIFELSVERQLSSFYMIHIPFNGQARVIQ</sequence>
<evidence type="ECO:0000256" key="5">
    <source>
        <dbReference type="ARBA" id="ARBA00023136"/>
    </source>
</evidence>
<proteinExistence type="predicted"/>
<evidence type="ECO:0000256" key="2">
    <source>
        <dbReference type="ARBA" id="ARBA00022481"/>
    </source>
</evidence>
<dbReference type="Gene3D" id="3.30.700.10">
    <property type="entry name" value="Glycoprotein, Type 4 Pilin"/>
    <property type="match status" value="1"/>
</dbReference>
<keyword evidence="2" id="KW-0488">Methylation</keyword>
<dbReference type="AlphaFoldDB" id="A0A5C6XIM6"/>
<dbReference type="Pfam" id="PF07963">
    <property type="entry name" value="N_methyl"/>
    <property type="match status" value="1"/>
</dbReference>
<dbReference type="GO" id="GO:0015627">
    <property type="term" value="C:type II protein secretion system complex"/>
    <property type="evidence" value="ECO:0007669"/>
    <property type="project" value="InterPro"/>
</dbReference>
<evidence type="ECO:0000313" key="7">
    <source>
        <dbReference type="EMBL" id="TXD37408.1"/>
    </source>
</evidence>
<evidence type="ECO:0000256" key="4">
    <source>
        <dbReference type="ARBA" id="ARBA00022989"/>
    </source>
</evidence>
<dbReference type="Proteomes" id="UP000321046">
    <property type="component" value="Unassembled WGS sequence"/>
</dbReference>
<keyword evidence="5 6" id="KW-0472">Membrane</keyword>
<dbReference type="NCBIfam" id="TIGR02532">
    <property type="entry name" value="IV_pilin_GFxxxE"/>
    <property type="match status" value="1"/>
</dbReference>